<dbReference type="SUPFAM" id="SSF56784">
    <property type="entry name" value="HAD-like"/>
    <property type="match status" value="1"/>
</dbReference>
<keyword evidence="9" id="KW-0812">Transmembrane</keyword>
<dbReference type="EMBL" id="BGPR01000110">
    <property type="protein sequence ID" value="GBL95244.1"/>
    <property type="molecule type" value="Genomic_DNA"/>
</dbReference>
<proteinExistence type="inferred from homology"/>
<dbReference type="Proteomes" id="UP000499080">
    <property type="component" value="Unassembled WGS sequence"/>
</dbReference>
<dbReference type="InterPro" id="IPR023214">
    <property type="entry name" value="HAD_sf"/>
</dbReference>
<dbReference type="GO" id="GO:0009117">
    <property type="term" value="P:nucleotide metabolic process"/>
    <property type="evidence" value="ECO:0007669"/>
    <property type="project" value="UniProtKB-KW"/>
</dbReference>
<evidence type="ECO:0000256" key="7">
    <source>
        <dbReference type="ARBA" id="ARBA00022842"/>
    </source>
</evidence>
<comment type="similarity">
    <text evidence="2">Belongs to the pyrimidine 5'-nucleotidase family.</text>
</comment>
<dbReference type="GO" id="GO:0000166">
    <property type="term" value="F:nucleotide binding"/>
    <property type="evidence" value="ECO:0007669"/>
    <property type="project" value="UniProtKB-KW"/>
</dbReference>
<dbReference type="FunFam" id="1.10.150.340:FF:000001">
    <property type="entry name" value="Cytosolic 5-nucleotidase 3-like"/>
    <property type="match status" value="1"/>
</dbReference>
<keyword evidence="9" id="KW-0472">Membrane</keyword>
<organism evidence="10 11">
    <name type="scientific">Araneus ventricosus</name>
    <name type="common">Orbweaver spider</name>
    <name type="synonym">Epeira ventricosa</name>
    <dbReference type="NCBI Taxonomy" id="182803"/>
    <lineage>
        <taxon>Eukaryota</taxon>
        <taxon>Metazoa</taxon>
        <taxon>Ecdysozoa</taxon>
        <taxon>Arthropoda</taxon>
        <taxon>Chelicerata</taxon>
        <taxon>Arachnida</taxon>
        <taxon>Araneae</taxon>
        <taxon>Araneomorphae</taxon>
        <taxon>Entelegynae</taxon>
        <taxon>Araneoidea</taxon>
        <taxon>Araneidae</taxon>
        <taxon>Araneus</taxon>
    </lineage>
</organism>
<gene>
    <name evidence="10" type="primary">NT5C3A</name>
    <name evidence="10" type="ORF">AVEN_37710_1</name>
</gene>
<feature type="transmembrane region" description="Helical" evidence="9">
    <location>
        <begin position="12"/>
        <end position="32"/>
    </location>
</feature>
<dbReference type="InterPro" id="IPR006434">
    <property type="entry name" value="Pyrimidine_nucleotidase_eu"/>
</dbReference>
<accession>A0A4Y2BVU5</accession>
<dbReference type="Gene3D" id="1.10.150.340">
    <property type="entry name" value="Pyrimidine 5'-nucleotidase (UMPH-1), N-terminal domain"/>
    <property type="match status" value="1"/>
</dbReference>
<evidence type="ECO:0000313" key="10">
    <source>
        <dbReference type="EMBL" id="GBL95244.1"/>
    </source>
</evidence>
<evidence type="ECO:0000256" key="9">
    <source>
        <dbReference type="SAM" id="Phobius"/>
    </source>
</evidence>
<keyword evidence="8" id="KW-0546">Nucleotide metabolism</keyword>
<evidence type="ECO:0000313" key="11">
    <source>
        <dbReference type="Proteomes" id="UP000499080"/>
    </source>
</evidence>
<evidence type="ECO:0000256" key="5">
    <source>
        <dbReference type="ARBA" id="ARBA00022741"/>
    </source>
</evidence>
<dbReference type="PANTHER" id="PTHR13045">
    <property type="entry name" value="5'-NUCLEOTIDASE"/>
    <property type="match status" value="1"/>
</dbReference>
<protein>
    <recommendedName>
        <fullName evidence="3">5'-nucleotidase</fullName>
        <ecNumber evidence="3">3.1.3.5</ecNumber>
    </recommendedName>
</protein>
<evidence type="ECO:0000256" key="1">
    <source>
        <dbReference type="ARBA" id="ARBA00000815"/>
    </source>
</evidence>
<dbReference type="Gene3D" id="3.40.50.1000">
    <property type="entry name" value="HAD superfamily/HAD-like"/>
    <property type="match status" value="1"/>
</dbReference>
<dbReference type="Pfam" id="PF05822">
    <property type="entry name" value="UMPH-1"/>
    <property type="match status" value="1"/>
</dbReference>
<comment type="caution">
    <text evidence="10">The sequence shown here is derived from an EMBL/GenBank/DDBJ whole genome shotgun (WGS) entry which is preliminary data.</text>
</comment>
<comment type="catalytic activity">
    <reaction evidence="1">
        <text>a ribonucleoside 5'-phosphate + H2O = a ribonucleoside + phosphate</text>
        <dbReference type="Rhea" id="RHEA:12484"/>
        <dbReference type="ChEBI" id="CHEBI:15377"/>
        <dbReference type="ChEBI" id="CHEBI:18254"/>
        <dbReference type="ChEBI" id="CHEBI:43474"/>
        <dbReference type="ChEBI" id="CHEBI:58043"/>
        <dbReference type="EC" id="3.1.3.5"/>
    </reaction>
</comment>
<dbReference type="InterPro" id="IPR036412">
    <property type="entry name" value="HAD-like_sf"/>
</dbReference>
<keyword evidence="5" id="KW-0547">Nucleotide-binding</keyword>
<keyword evidence="4" id="KW-0479">Metal-binding</keyword>
<keyword evidence="6" id="KW-0378">Hydrolase</keyword>
<sequence length="225" mass="25746">MLYSRVFQNHFLELSIGIGTVAIASLVTFHFIRKPRKKISRIIDTMDVFNKENVHIKNRDHVEEIVSQLIKGSASKLQIISDFDQTLSRIHKNGKQCATTYGIFKQSPLASDEYKKKSLGLFNHYHPIEVDPHLTKEEKEPYMIEWYTKSRNLMPSSGITKDCLPIMVEESNILLSKVYDKAKWIHSIHIVATAYSSIRSQPSCSCVVEESSPIKAQTLSVVFLF</sequence>
<dbReference type="OrthoDB" id="10014216at2759"/>
<evidence type="ECO:0000256" key="8">
    <source>
        <dbReference type="ARBA" id="ARBA00023080"/>
    </source>
</evidence>
<evidence type="ECO:0000256" key="2">
    <source>
        <dbReference type="ARBA" id="ARBA00008389"/>
    </source>
</evidence>
<evidence type="ECO:0000256" key="6">
    <source>
        <dbReference type="ARBA" id="ARBA00022801"/>
    </source>
</evidence>
<name>A0A4Y2BVU5_ARAVE</name>
<dbReference type="GO" id="GO:0008253">
    <property type="term" value="F:5'-nucleotidase activity"/>
    <property type="evidence" value="ECO:0007669"/>
    <property type="project" value="UniProtKB-EC"/>
</dbReference>
<keyword evidence="7" id="KW-0460">Magnesium</keyword>
<dbReference type="PANTHER" id="PTHR13045:SF0">
    <property type="entry name" value="7-METHYLGUANOSINE PHOSPHATE-SPECIFIC 5'-NUCLEOTIDASE"/>
    <property type="match status" value="1"/>
</dbReference>
<dbReference type="GO" id="GO:0005737">
    <property type="term" value="C:cytoplasm"/>
    <property type="evidence" value="ECO:0007669"/>
    <property type="project" value="InterPro"/>
</dbReference>
<keyword evidence="9" id="KW-1133">Transmembrane helix</keyword>
<evidence type="ECO:0000256" key="4">
    <source>
        <dbReference type="ARBA" id="ARBA00022723"/>
    </source>
</evidence>
<reference evidence="10 11" key="1">
    <citation type="journal article" date="2019" name="Sci. Rep.">
        <title>Orb-weaving spider Araneus ventricosus genome elucidates the spidroin gene catalogue.</title>
        <authorList>
            <person name="Kono N."/>
            <person name="Nakamura H."/>
            <person name="Ohtoshi R."/>
            <person name="Moran D.A.P."/>
            <person name="Shinohara A."/>
            <person name="Yoshida Y."/>
            <person name="Fujiwara M."/>
            <person name="Mori M."/>
            <person name="Tomita M."/>
            <person name="Arakawa K."/>
        </authorList>
    </citation>
    <scope>NUCLEOTIDE SEQUENCE [LARGE SCALE GENOMIC DNA]</scope>
</reference>
<evidence type="ECO:0000256" key="3">
    <source>
        <dbReference type="ARBA" id="ARBA00012643"/>
    </source>
</evidence>
<keyword evidence="11" id="KW-1185">Reference proteome</keyword>
<dbReference type="GO" id="GO:0000287">
    <property type="term" value="F:magnesium ion binding"/>
    <property type="evidence" value="ECO:0007669"/>
    <property type="project" value="InterPro"/>
</dbReference>
<dbReference type="AlphaFoldDB" id="A0A4Y2BVU5"/>
<dbReference type="EC" id="3.1.3.5" evidence="3"/>